<protein>
    <recommendedName>
        <fullName evidence="1">DUF7768 domain-containing protein</fullName>
    </recommendedName>
</protein>
<dbReference type="SUPFAM" id="SSF52309">
    <property type="entry name" value="N-(deoxy)ribosyltransferase-like"/>
    <property type="match status" value="1"/>
</dbReference>
<dbReference type="Pfam" id="PF24963">
    <property type="entry name" value="DUF7768"/>
    <property type="match status" value="1"/>
</dbReference>
<keyword evidence="3" id="KW-1185">Reference proteome</keyword>
<feature type="domain" description="DUF7768" evidence="1">
    <location>
        <begin position="5"/>
        <end position="106"/>
    </location>
</feature>
<evidence type="ECO:0000313" key="2">
    <source>
        <dbReference type="EMBL" id="MCZ0859919.1"/>
    </source>
</evidence>
<sequence>MKPRLYISGPYTAATPRKTDENIDCARSRMIEAMLSGWWPRCPHTHTARMERDVPEISWGEWLELDLDDLSTCDAIWAVCPVPEYRFSPGVCLELAWAHLAGMPIYTEFDMDRDARYFRGQYLPGPQMIQFEQLSNPCQKHRQSPLMSSSIRESIDLAGIEVLRIADEGRIPDPMQYKGSRIKSSDRRRGD</sequence>
<reference evidence="2" key="1">
    <citation type="submission" date="2022-12" db="EMBL/GenBank/DDBJ databases">
        <title>Isolation and characterisation of novel Methanocorpusculum spp. from native Australian herbivores indicates the genus is ancestrally host-associated.</title>
        <authorList>
            <person name="Volmer J.G."/>
            <person name="Soo R.M."/>
            <person name="Evans P.N."/>
            <person name="Hoedt E.C."/>
            <person name="Astorga Alsina A.L."/>
            <person name="Woodcroft B.J."/>
            <person name="Tyson G.W."/>
            <person name="Hugenholtz P."/>
            <person name="Morrison M."/>
        </authorList>
    </citation>
    <scope>NUCLEOTIDE SEQUENCE</scope>
    <source>
        <strain evidence="2">MG</strain>
    </source>
</reference>
<organism evidence="2 3">
    <name type="scientific">Methanocorpusculum petauri</name>
    <dbReference type="NCBI Taxonomy" id="3002863"/>
    <lineage>
        <taxon>Archaea</taxon>
        <taxon>Methanobacteriati</taxon>
        <taxon>Methanobacteriota</taxon>
        <taxon>Stenosarchaea group</taxon>
        <taxon>Methanomicrobia</taxon>
        <taxon>Methanomicrobiales</taxon>
        <taxon>Methanocorpusculaceae</taxon>
        <taxon>Methanocorpusculum</taxon>
    </lineage>
</organism>
<evidence type="ECO:0000259" key="1">
    <source>
        <dbReference type="Pfam" id="PF24963"/>
    </source>
</evidence>
<proteinExistence type="predicted"/>
<evidence type="ECO:0000313" key="3">
    <source>
        <dbReference type="Proteomes" id="UP001141422"/>
    </source>
</evidence>
<dbReference type="Proteomes" id="UP001141422">
    <property type="component" value="Unassembled WGS sequence"/>
</dbReference>
<name>A0ABT4IDU9_9EURY</name>
<gene>
    <name evidence="2" type="ORF">O0S10_01590</name>
</gene>
<dbReference type="RefSeq" id="WP_268924141.1">
    <property type="nucleotide sequence ID" value="NZ_JAPTGB010000003.1"/>
</dbReference>
<accession>A0ABT4IDU9</accession>
<comment type="caution">
    <text evidence="2">The sequence shown here is derived from an EMBL/GenBank/DDBJ whole genome shotgun (WGS) entry which is preliminary data.</text>
</comment>
<dbReference type="EMBL" id="JAPTGB010000003">
    <property type="protein sequence ID" value="MCZ0859919.1"/>
    <property type="molecule type" value="Genomic_DNA"/>
</dbReference>
<dbReference type="InterPro" id="IPR056670">
    <property type="entry name" value="DUF7768"/>
</dbReference>
<dbReference type="Gene3D" id="3.40.50.10400">
    <property type="entry name" value="Hypothetical protein PA1492"/>
    <property type="match status" value="1"/>
</dbReference>